<dbReference type="Proteomes" id="UP000719412">
    <property type="component" value="Unassembled WGS sequence"/>
</dbReference>
<feature type="compositionally biased region" description="Basic and acidic residues" evidence="9">
    <location>
        <begin position="49"/>
        <end position="63"/>
    </location>
</feature>
<evidence type="ECO:0000313" key="12">
    <source>
        <dbReference type="Proteomes" id="UP000719412"/>
    </source>
</evidence>
<dbReference type="Pfam" id="PF12448">
    <property type="entry name" value="Milton"/>
    <property type="match status" value="1"/>
</dbReference>
<feature type="region of interest" description="Disordered" evidence="9">
    <location>
        <begin position="516"/>
        <end position="568"/>
    </location>
</feature>
<dbReference type="AlphaFoldDB" id="A0A8J6HA38"/>
<feature type="coiled-coil region" evidence="8">
    <location>
        <begin position="271"/>
        <end position="344"/>
    </location>
</feature>
<dbReference type="PANTHER" id="PTHR15751">
    <property type="entry name" value="TRAFFICKING KINESIN-BINDING PROTEIN"/>
    <property type="match status" value="1"/>
</dbReference>
<sequence length="1114" mass="123982">MLEHRQVHRWKGWRLRSDRVEVNPKSVGSLPKCGRRWRRRANEPAACHSSDRSRAGVRRRDVASGRMQHVKGRPRVRGGRSVNIQDWEKQSQVLSNWNNELCSGESLPEVEIISLLEEQIPKYKLRADTLTKFGGYENQDWFIPSPALQVDEADLKLSPDQIRETLNYFLLCSNRVSQMTKTYDDIEAVTRLLEEKEKDLELTARIGKELLQTNSKHENTIASLETDLKAALEKITQLSHEVHKKTELIQILTNDMDESIFENGSSGRINLELMQKRMAGLEEENKALKCEYNRLARDTETVEEKEQMLLKDLTGQLTCANTSMNYLEDELDRQKEENRMQHEQIFTLQARLQDTEEKLSKFVSENYELNSLLQITKDNQGSLAIELSEFKARYYEVESLLRETQEQLRKLRKKQTPGARIAMFSSLGTASQMPFDSLQSELEMSMHSEFSTDSGIGNSDMPQYKKVFETVRCASQNSLSSAESLGSLHSGMGGGFVSSTSMAGGGPRMSIRAHATDMRRSSGSIYSSSSLGYPSIDSTGQSDTEFSQTDSDDGYPGAPQKGIPGVPGAADLEAALKRLTPGEVLARRANLQHGPTFGGYEGETYLPFGCRTPDSLMSTGSGNYLGWKLPEKLQIVKPMEGSQTLHQWSQLAQPTFGGLLEERPGVKIRGGKELEEMGLESYGLSDLEEDEEYTNPGKVFDSLAPTYTLTNSTVLHPDDGTFVTPSNRGSRVASVCSSIQNSPPQTPGQLSRRNSCSTFSTTYGLAKILNERGIKAATPSAFSTPCGANSFTPTATPCNSPDGSPTRSRCQSPEPFSIPQLILSSVPQFIKDTVVGGGAKKKMIKSKRSKTERAESLIGKIERIGITNLMGAPGALSISAGLYSRPALTSPMAQLTCLLPNQLAENVPHIGTKAPPSIQSSHRKPPPGLGVPGKPGSGALNKRLEQLNSRKQRRQGGGVTRSDLGTVSTKKLPEPEQTSTLGTLSSLLFGRKGHNTVNVKFWNKIQLFTLCHKHLNSITPDLRYVVREKKETYISYLQKVCDYEEQVVQCPYNKFHMCLLGRLTKHMWKCHPTEYNNNNKPNKNNDRNNHNKLILGRSFGTTIRIPIRSEEKKT</sequence>
<keyword evidence="12" id="KW-1185">Reference proteome</keyword>
<reference evidence="11" key="1">
    <citation type="journal article" date="2020" name="J Insects Food Feed">
        <title>The yellow mealworm (Tenebrio molitor) genome: a resource for the emerging insects as food and feed industry.</title>
        <authorList>
            <person name="Eriksson T."/>
            <person name="Andere A."/>
            <person name="Kelstrup H."/>
            <person name="Emery V."/>
            <person name="Picard C."/>
        </authorList>
    </citation>
    <scope>NUCLEOTIDE SEQUENCE</scope>
    <source>
        <strain evidence="11">Stoneville</strain>
        <tissue evidence="11">Whole head</tissue>
    </source>
</reference>
<dbReference type="GO" id="GO:0005739">
    <property type="term" value="C:mitochondrion"/>
    <property type="evidence" value="ECO:0007669"/>
    <property type="project" value="UniProtKB-SubCell"/>
</dbReference>
<evidence type="ECO:0000256" key="4">
    <source>
        <dbReference type="ARBA" id="ARBA00022771"/>
    </source>
</evidence>
<feature type="compositionally biased region" description="Polar residues" evidence="9">
    <location>
        <begin position="539"/>
        <end position="549"/>
    </location>
</feature>
<feature type="region of interest" description="Disordered" evidence="9">
    <location>
        <begin position="41"/>
        <end position="78"/>
    </location>
</feature>
<proteinExistence type="inferred from homology"/>
<name>A0A8J6HA38_TENMO</name>
<dbReference type="GO" id="GO:0006605">
    <property type="term" value="P:protein targeting"/>
    <property type="evidence" value="ECO:0007669"/>
    <property type="project" value="TreeGrafter"/>
</dbReference>
<dbReference type="InterPro" id="IPR022154">
    <property type="entry name" value="TRAK1/2_C"/>
</dbReference>
<dbReference type="EMBL" id="JABDTM020027196">
    <property type="protein sequence ID" value="KAH0810885.1"/>
    <property type="molecule type" value="Genomic_DNA"/>
</dbReference>
<evidence type="ECO:0000256" key="8">
    <source>
        <dbReference type="SAM" id="Coils"/>
    </source>
</evidence>
<dbReference type="Pfam" id="PF04849">
    <property type="entry name" value="HAP1_N"/>
    <property type="match status" value="1"/>
</dbReference>
<keyword evidence="3" id="KW-0479">Metal-binding</keyword>
<comment type="caution">
    <text evidence="11">The sequence shown here is derived from an EMBL/GenBank/DDBJ whole genome shotgun (WGS) entry which is preliminary data.</text>
</comment>
<organism evidence="11 12">
    <name type="scientific">Tenebrio molitor</name>
    <name type="common">Yellow mealworm beetle</name>
    <dbReference type="NCBI Taxonomy" id="7067"/>
    <lineage>
        <taxon>Eukaryota</taxon>
        <taxon>Metazoa</taxon>
        <taxon>Ecdysozoa</taxon>
        <taxon>Arthropoda</taxon>
        <taxon>Hexapoda</taxon>
        <taxon>Insecta</taxon>
        <taxon>Pterygota</taxon>
        <taxon>Neoptera</taxon>
        <taxon>Endopterygota</taxon>
        <taxon>Coleoptera</taxon>
        <taxon>Polyphaga</taxon>
        <taxon>Cucujiformia</taxon>
        <taxon>Tenebrionidae</taxon>
        <taxon>Tenebrio</taxon>
    </lineage>
</organism>
<keyword evidence="4" id="KW-0863">Zinc-finger</keyword>
<dbReference type="InterPro" id="IPR006933">
    <property type="entry name" value="HAP1_N"/>
</dbReference>
<dbReference type="GO" id="GO:0048311">
    <property type="term" value="P:mitochondrion distribution"/>
    <property type="evidence" value="ECO:0007669"/>
    <property type="project" value="TreeGrafter"/>
</dbReference>
<evidence type="ECO:0000256" key="6">
    <source>
        <dbReference type="ARBA" id="ARBA00023054"/>
    </source>
</evidence>
<keyword evidence="6 8" id="KW-0175">Coiled coil</keyword>
<dbReference type="PROSITE" id="PS51800">
    <property type="entry name" value="ZF_CHHC_U11_48K"/>
    <property type="match status" value="1"/>
</dbReference>
<keyword evidence="5" id="KW-0862">Zinc</keyword>
<evidence type="ECO:0000256" key="7">
    <source>
        <dbReference type="ARBA" id="ARBA00023128"/>
    </source>
</evidence>
<evidence type="ECO:0000256" key="3">
    <source>
        <dbReference type="ARBA" id="ARBA00022723"/>
    </source>
</evidence>
<dbReference type="GO" id="GO:0031410">
    <property type="term" value="C:cytoplasmic vesicle"/>
    <property type="evidence" value="ECO:0007669"/>
    <property type="project" value="TreeGrafter"/>
</dbReference>
<dbReference type="GO" id="GO:0008270">
    <property type="term" value="F:zinc ion binding"/>
    <property type="evidence" value="ECO:0007669"/>
    <property type="project" value="UniProtKB-KW"/>
</dbReference>
<feature type="compositionally biased region" description="Low complexity" evidence="9">
    <location>
        <begin position="521"/>
        <end position="538"/>
    </location>
</feature>
<feature type="region of interest" description="Disordered" evidence="9">
    <location>
        <begin position="908"/>
        <end position="978"/>
    </location>
</feature>
<dbReference type="SMART" id="SM01423">
    <property type="entry name" value="Milton"/>
    <property type="match status" value="1"/>
</dbReference>
<reference evidence="11" key="2">
    <citation type="submission" date="2021-08" db="EMBL/GenBank/DDBJ databases">
        <authorList>
            <person name="Eriksson T."/>
        </authorList>
    </citation>
    <scope>NUCLEOTIDE SEQUENCE</scope>
    <source>
        <strain evidence="11">Stoneville</strain>
        <tissue evidence="11">Whole head</tissue>
    </source>
</reference>
<comment type="subcellular location">
    <subcellularLocation>
        <location evidence="1">Mitochondrion</location>
    </subcellularLocation>
</comment>
<feature type="domain" description="CHHC U11-48K-type" evidence="10">
    <location>
        <begin position="1047"/>
        <end position="1074"/>
    </location>
</feature>
<accession>A0A8J6HA38</accession>
<dbReference type="InterPro" id="IPR022776">
    <property type="entry name" value="TRM13/UPF0224_CHHC_Znf_dom"/>
</dbReference>
<feature type="compositionally biased region" description="Basic residues" evidence="9">
    <location>
        <begin position="68"/>
        <end position="78"/>
    </location>
</feature>
<evidence type="ECO:0000256" key="5">
    <source>
        <dbReference type="ARBA" id="ARBA00022833"/>
    </source>
</evidence>
<dbReference type="GO" id="GO:0017022">
    <property type="term" value="F:myosin binding"/>
    <property type="evidence" value="ECO:0007669"/>
    <property type="project" value="TreeGrafter"/>
</dbReference>
<evidence type="ECO:0000256" key="1">
    <source>
        <dbReference type="ARBA" id="ARBA00004173"/>
    </source>
</evidence>
<gene>
    <name evidence="11" type="ORF">GEV33_011906</name>
</gene>
<evidence type="ECO:0000313" key="11">
    <source>
        <dbReference type="EMBL" id="KAH0810885.1"/>
    </source>
</evidence>
<dbReference type="PANTHER" id="PTHR15751:SF12">
    <property type="entry name" value="TRAFFICKING KINESIN-BINDING PROTEIN MILT"/>
    <property type="match status" value="1"/>
</dbReference>
<protein>
    <recommendedName>
        <fullName evidence="10">CHHC U11-48K-type domain-containing protein</fullName>
    </recommendedName>
</protein>
<dbReference type="SMART" id="SM01424">
    <property type="entry name" value="HAP1_N"/>
    <property type="match status" value="1"/>
</dbReference>
<dbReference type="GO" id="GO:0047496">
    <property type="term" value="P:vesicle transport along microtubule"/>
    <property type="evidence" value="ECO:0007669"/>
    <property type="project" value="TreeGrafter"/>
</dbReference>
<dbReference type="InterPro" id="IPR051946">
    <property type="entry name" value="Intracell_Traff-Reg"/>
</dbReference>
<keyword evidence="7" id="KW-0496">Mitochondrion</keyword>
<comment type="similarity">
    <text evidence="2">Belongs to the milton family.</text>
</comment>
<evidence type="ECO:0000256" key="2">
    <source>
        <dbReference type="ARBA" id="ARBA00007007"/>
    </source>
</evidence>
<evidence type="ECO:0000259" key="10">
    <source>
        <dbReference type="PROSITE" id="PS51800"/>
    </source>
</evidence>
<feature type="coiled-coil region" evidence="8">
    <location>
        <begin position="214"/>
        <end position="241"/>
    </location>
</feature>
<dbReference type="Pfam" id="PF05253">
    <property type="entry name" value="zf-U11-48K"/>
    <property type="match status" value="1"/>
</dbReference>
<evidence type="ECO:0000256" key="9">
    <source>
        <dbReference type="SAM" id="MobiDB-lite"/>
    </source>
</evidence>